<dbReference type="GO" id="GO:0016810">
    <property type="term" value="F:hydrolase activity, acting on carbon-nitrogen (but not peptide) bonds"/>
    <property type="evidence" value="ECO:0007669"/>
    <property type="project" value="InterPro"/>
</dbReference>
<dbReference type="InterPro" id="IPR002509">
    <property type="entry name" value="NODB_dom"/>
</dbReference>
<dbReference type="GO" id="GO:0016020">
    <property type="term" value="C:membrane"/>
    <property type="evidence" value="ECO:0007669"/>
    <property type="project" value="TreeGrafter"/>
</dbReference>
<dbReference type="Gene3D" id="3.20.20.370">
    <property type="entry name" value="Glycoside hydrolase/deacetylase"/>
    <property type="match status" value="1"/>
</dbReference>
<keyword evidence="2" id="KW-0378">Hydrolase</keyword>
<feature type="domain" description="NodB homology" evidence="4">
    <location>
        <begin position="327"/>
        <end position="500"/>
    </location>
</feature>
<sequence length="522" mass="52972">MPRGGEATHSRASVAAAIAVLVAATALGGCSAGGAGPGASPMSVPFATASPTATPDPRPGAAPIPTPQVVPGPPRLGPDRTGALVPRLAAMRTDTLAASARWATPPGVTEFGEALTRRVEEALLAYVGERGVDWQPGVDLVAGGAAQPCWGGSFTTPTPSSLIVDCSIVVASGPLLGERVSLNRHEAGAASSVVREVWYADAATGGVYGGATLYAPGRESRVLSLVAEGLRATGRIEPGVDPFAGLGTDARRAILADSAVTPAGVVISVALAADVGRVVSVHVPARLLGPLLSEQGRAALDAAAAGGDYAPSGAAVGDDPVDCSFVPCVSITFDDGPSSLTPGLLDVLDRERVVATFFVQGSAVQASPDVAGRIVESGHQIGNHTWRHPNLTKLTDEEVRRELTRTQQAIASATGASASSMRPPYGASNAKVRGLVGLPVIVWDVDTRDWEEPGTDVVVDRAITQSSRGSIVLLHDTHQQTVDAVPAIIAGLRGRGFALSTVAGQFDGGLPGPGTLVSHGPR</sequence>
<dbReference type="Proteomes" id="UP000893823">
    <property type="component" value="Unassembled WGS sequence"/>
</dbReference>
<feature type="compositionally biased region" description="Pro residues" evidence="3">
    <location>
        <begin position="54"/>
        <end position="76"/>
    </location>
</feature>
<dbReference type="PROSITE" id="PS51257">
    <property type="entry name" value="PROKAR_LIPOPROTEIN"/>
    <property type="match status" value="1"/>
</dbReference>
<evidence type="ECO:0000313" key="7">
    <source>
        <dbReference type="Proteomes" id="UP000199482"/>
    </source>
</evidence>
<evidence type="ECO:0000259" key="4">
    <source>
        <dbReference type="PROSITE" id="PS51677"/>
    </source>
</evidence>
<dbReference type="Pfam" id="PF01522">
    <property type="entry name" value="Polysacc_deac_1"/>
    <property type="match status" value="1"/>
</dbReference>
<dbReference type="CDD" id="cd10917">
    <property type="entry name" value="CE4_NodB_like_6s_7s"/>
    <property type="match status" value="1"/>
</dbReference>
<dbReference type="PANTHER" id="PTHR10587:SF133">
    <property type="entry name" value="CHITIN DEACETYLASE 1-RELATED"/>
    <property type="match status" value="1"/>
</dbReference>
<reference evidence="6" key="1">
    <citation type="submission" date="2016-10" db="EMBL/GenBank/DDBJ databases">
        <authorList>
            <person name="de Groot N.N."/>
        </authorList>
    </citation>
    <scope>NUCLEOTIDE SEQUENCE [LARGE SCALE GENOMIC DNA]</scope>
    <source>
        <strain evidence="6">CPCC 202695</strain>
    </source>
</reference>
<protein>
    <submittedName>
        <fullName evidence="5">Peptidoglycan/xylan/chitin deacetylase (PgdA/CDA1 family)</fullName>
    </submittedName>
    <submittedName>
        <fullName evidence="6">Peptidoglycan/xylan/chitin deacetylase, PgdA/CDA1 family</fullName>
    </submittedName>
</protein>
<dbReference type="RefSeq" id="WP_092674452.1">
    <property type="nucleotide sequence ID" value="NZ_BMDN01000002.1"/>
</dbReference>
<feature type="region of interest" description="Disordered" evidence="3">
    <location>
        <begin position="46"/>
        <end position="79"/>
    </location>
</feature>
<organism evidence="6 7">
    <name type="scientific">Agromyces flavus</name>
    <dbReference type="NCBI Taxonomy" id="589382"/>
    <lineage>
        <taxon>Bacteria</taxon>
        <taxon>Bacillati</taxon>
        <taxon>Actinomycetota</taxon>
        <taxon>Actinomycetes</taxon>
        <taxon>Micrococcales</taxon>
        <taxon>Microbacteriaceae</taxon>
        <taxon>Agromyces</taxon>
    </lineage>
</organism>
<evidence type="ECO:0000313" key="8">
    <source>
        <dbReference type="Proteomes" id="UP000893823"/>
    </source>
</evidence>
<keyword evidence="8" id="KW-1185">Reference proteome</keyword>
<evidence type="ECO:0000313" key="5">
    <source>
        <dbReference type="EMBL" id="MCP2367055.1"/>
    </source>
</evidence>
<dbReference type="GO" id="GO:0046872">
    <property type="term" value="F:metal ion binding"/>
    <property type="evidence" value="ECO:0007669"/>
    <property type="project" value="UniProtKB-KW"/>
</dbReference>
<reference evidence="7" key="2">
    <citation type="submission" date="2016-10" db="EMBL/GenBank/DDBJ databases">
        <authorList>
            <person name="Varghese N."/>
            <person name="Submissions S."/>
        </authorList>
    </citation>
    <scope>NUCLEOTIDE SEQUENCE [LARGE SCALE GENOMIC DNA]</scope>
    <source>
        <strain evidence="7">CPCC 202695</strain>
    </source>
</reference>
<dbReference type="SUPFAM" id="SSF88713">
    <property type="entry name" value="Glycoside hydrolase/deacetylase"/>
    <property type="match status" value="1"/>
</dbReference>
<dbReference type="EMBL" id="LT629755">
    <property type="protein sequence ID" value="SDT32113.1"/>
    <property type="molecule type" value="Genomic_DNA"/>
</dbReference>
<name>A0A1H1ZEP3_9MICO</name>
<dbReference type="STRING" id="589382.SAMN04489721_3134"/>
<gene>
    <name evidence="5" type="ORF">BCL57_001209</name>
    <name evidence="6" type="ORF">SAMN04489721_3134</name>
</gene>
<proteinExistence type="predicted"/>
<dbReference type="PROSITE" id="PS51677">
    <property type="entry name" value="NODB"/>
    <property type="match status" value="1"/>
</dbReference>
<dbReference type="OrthoDB" id="9763050at2"/>
<dbReference type="AlphaFoldDB" id="A0A1H1ZEP3"/>
<dbReference type="PANTHER" id="PTHR10587">
    <property type="entry name" value="GLYCOSYL TRANSFERASE-RELATED"/>
    <property type="match status" value="1"/>
</dbReference>
<dbReference type="InterPro" id="IPR011330">
    <property type="entry name" value="Glyco_hydro/deAcase_b/a-brl"/>
</dbReference>
<dbReference type="Proteomes" id="UP000199482">
    <property type="component" value="Chromosome I"/>
</dbReference>
<keyword evidence="1" id="KW-0479">Metal-binding</keyword>
<dbReference type="InterPro" id="IPR050248">
    <property type="entry name" value="Polysacc_deacetylase_ArnD"/>
</dbReference>
<reference evidence="5" key="3">
    <citation type="submission" date="2022-06" db="EMBL/GenBank/DDBJ databases">
        <title>Genomic Encyclopedia of Type Strains, Phase III (KMG-III): the genomes of soil and plant-associated and newly described type strains.</title>
        <authorList>
            <person name="Whitman W."/>
        </authorList>
    </citation>
    <scope>NUCLEOTIDE SEQUENCE</scope>
    <source>
        <strain evidence="5">CPCC 202695</strain>
    </source>
</reference>
<dbReference type="GO" id="GO:0005975">
    <property type="term" value="P:carbohydrate metabolic process"/>
    <property type="evidence" value="ECO:0007669"/>
    <property type="project" value="InterPro"/>
</dbReference>
<accession>A0A1H1ZEP3</accession>
<evidence type="ECO:0000256" key="2">
    <source>
        <dbReference type="ARBA" id="ARBA00022801"/>
    </source>
</evidence>
<evidence type="ECO:0000256" key="3">
    <source>
        <dbReference type="SAM" id="MobiDB-lite"/>
    </source>
</evidence>
<evidence type="ECO:0000256" key="1">
    <source>
        <dbReference type="ARBA" id="ARBA00022723"/>
    </source>
</evidence>
<evidence type="ECO:0000313" key="6">
    <source>
        <dbReference type="EMBL" id="SDT32113.1"/>
    </source>
</evidence>
<dbReference type="EMBL" id="SODL02000002">
    <property type="protein sequence ID" value="MCP2367055.1"/>
    <property type="molecule type" value="Genomic_DNA"/>
</dbReference>